<dbReference type="AlphaFoldDB" id="A0A8B9ITF7"/>
<accession>A0A8B9ITF7</accession>
<feature type="compositionally biased region" description="Gly residues" evidence="1">
    <location>
        <begin position="14"/>
        <end position="24"/>
    </location>
</feature>
<dbReference type="Proteomes" id="UP000694522">
    <property type="component" value="Unplaced"/>
</dbReference>
<feature type="region of interest" description="Disordered" evidence="1">
    <location>
        <begin position="1"/>
        <end position="75"/>
    </location>
</feature>
<dbReference type="Ensembl" id="ENSACOT00000004977.1">
    <property type="protein sequence ID" value="ENSACOP00000004794.1"/>
    <property type="gene ID" value="ENSACOG00000003408.1"/>
</dbReference>
<protein>
    <submittedName>
        <fullName evidence="2">Uncharacterized protein</fullName>
    </submittedName>
</protein>
<reference evidence="2" key="2">
    <citation type="submission" date="2025-09" db="UniProtKB">
        <authorList>
            <consortium name="Ensembl"/>
        </authorList>
    </citation>
    <scope>IDENTIFICATION</scope>
</reference>
<feature type="compositionally biased region" description="Basic residues" evidence="1">
    <location>
        <begin position="1"/>
        <end position="11"/>
    </location>
</feature>
<name>A0A8B9ITF7_9PSIT</name>
<evidence type="ECO:0000313" key="2">
    <source>
        <dbReference type="Ensembl" id="ENSACOP00000004794.1"/>
    </source>
</evidence>
<evidence type="ECO:0000256" key="1">
    <source>
        <dbReference type="SAM" id="MobiDB-lite"/>
    </source>
</evidence>
<organism evidence="2 3">
    <name type="scientific">Amazona collaria</name>
    <name type="common">yellow-billed parrot</name>
    <dbReference type="NCBI Taxonomy" id="241587"/>
    <lineage>
        <taxon>Eukaryota</taxon>
        <taxon>Metazoa</taxon>
        <taxon>Chordata</taxon>
        <taxon>Craniata</taxon>
        <taxon>Vertebrata</taxon>
        <taxon>Euteleostomi</taxon>
        <taxon>Archelosauria</taxon>
        <taxon>Archosauria</taxon>
        <taxon>Dinosauria</taxon>
        <taxon>Saurischia</taxon>
        <taxon>Theropoda</taxon>
        <taxon>Coelurosauria</taxon>
        <taxon>Aves</taxon>
        <taxon>Neognathae</taxon>
        <taxon>Neoaves</taxon>
        <taxon>Telluraves</taxon>
        <taxon>Australaves</taxon>
        <taxon>Psittaciformes</taxon>
        <taxon>Psittacidae</taxon>
        <taxon>Amazona</taxon>
    </lineage>
</organism>
<sequence>PGHVHRPHHRGDRGGNGAGNGSGSSRGSIGIPCPWSLSRASSSPTSASGASSPARPTSWGLGSRPRWSHGGSPPP</sequence>
<evidence type="ECO:0000313" key="3">
    <source>
        <dbReference type="Proteomes" id="UP000694522"/>
    </source>
</evidence>
<keyword evidence="3" id="KW-1185">Reference proteome</keyword>
<reference evidence="2" key="1">
    <citation type="submission" date="2025-08" db="UniProtKB">
        <authorList>
            <consortium name="Ensembl"/>
        </authorList>
    </citation>
    <scope>IDENTIFICATION</scope>
</reference>
<proteinExistence type="predicted"/>
<feature type="compositionally biased region" description="Low complexity" evidence="1">
    <location>
        <begin position="25"/>
        <end position="58"/>
    </location>
</feature>